<evidence type="ECO:0000313" key="1">
    <source>
        <dbReference type="EMBL" id="GAG63170.1"/>
    </source>
</evidence>
<dbReference type="EMBL" id="BART01007769">
    <property type="protein sequence ID" value="GAG63170.1"/>
    <property type="molecule type" value="Genomic_DNA"/>
</dbReference>
<accession>X0Z1X8</accession>
<proteinExistence type="predicted"/>
<organism evidence="1">
    <name type="scientific">marine sediment metagenome</name>
    <dbReference type="NCBI Taxonomy" id="412755"/>
    <lineage>
        <taxon>unclassified sequences</taxon>
        <taxon>metagenomes</taxon>
        <taxon>ecological metagenomes</taxon>
    </lineage>
</organism>
<name>X0Z1X8_9ZZZZ</name>
<comment type="caution">
    <text evidence="1">The sequence shown here is derived from an EMBL/GenBank/DDBJ whole genome shotgun (WGS) entry which is preliminary data.</text>
</comment>
<dbReference type="AlphaFoldDB" id="X0Z1X8"/>
<protein>
    <submittedName>
        <fullName evidence="1">Uncharacterized protein</fullName>
    </submittedName>
</protein>
<feature type="non-terminal residue" evidence="1">
    <location>
        <position position="1"/>
    </location>
</feature>
<sequence length="32" mass="3679">GLNSPFEHIFSFEQIKSTPRDLPCKTINKETT</sequence>
<reference evidence="1" key="1">
    <citation type="journal article" date="2014" name="Front. Microbiol.">
        <title>High frequency of phylogenetically diverse reductive dehalogenase-homologous genes in deep subseafloor sedimentary metagenomes.</title>
        <authorList>
            <person name="Kawai M."/>
            <person name="Futagami T."/>
            <person name="Toyoda A."/>
            <person name="Takaki Y."/>
            <person name="Nishi S."/>
            <person name="Hori S."/>
            <person name="Arai W."/>
            <person name="Tsubouchi T."/>
            <person name="Morono Y."/>
            <person name="Uchiyama I."/>
            <person name="Ito T."/>
            <person name="Fujiyama A."/>
            <person name="Inagaki F."/>
            <person name="Takami H."/>
        </authorList>
    </citation>
    <scope>NUCLEOTIDE SEQUENCE</scope>
    <source>
        <strain evidence="1">Expedition CK06-06</strain>
    </source>
</reference>
<gene>
    <name evidence="1" type="ORF">S01H4_17608</name>
</gene>